<evidence type="ECO:0000256" key="1">
    <source>
        <dbReference type="ARBA" id="ARBA00022617"/>
    </source>
</evidence>
<dbReference type="PROSITE" id="PS51007">
    <property type="entry name" value="CYTC"/>
    <property type="match status" value="1"/>
</dbReference>
<dbReference type="GO" id="GO:0020037">
    <property type="term" value="F:heme binding"/>
    <property type="evidence" value="ECO:0007669"/>
    <property type="project" value="InterPro"/>
</dbReference>
<dbReference type="Pfam" id="PF00034">
    <property type="entry name" value="Cytochrom_C"/>
    <property type="match status" value="1"/>
</dbReference>
<dbReference type="InterPro" id="IPR036909">
    <property type="entry name" value="Cyt_c-like_dom_sf"/>
</dbReference>
<organism evidence="7 8">
    <name type="scientific">Pseudodonghicola xiamenensis</name>
    <dbReference type="NCBI Taxonomy" id="337702"/>
    <lineage>
        <taxon>Bacteria</taxon>
        <taxon>Pseudomonadati</taxon>
        <taxon>Pseudomonadota</taxon>
        <taxon>Alphaproteobacteria</taxon>
        <taxon>Rhodobacterales</taxon>
        <taxon>Paracoccaceae</taxon>
        <taxon>Pseudodonghicola</taxon>
    </lineage>
</organism>
<gene>
    <name evidence="7" type="ORF">GCM10010961_36250</name>
</gene>
<comment type="caution">
    <text evidence="7">The sequence shown here is derived from an EMBL/GenBank/DDBJ whole genome shotgun (WGS) entry which is preliminary data.</text>
</comment>
<evidence type="ECO:0000256" key="2">
    <source>
        <dbReference type="ARBA" id="ARBA00022723"/>
    </source>
</evidence>
<keyword evidence="8" id="KW-1185">Reference proteome</keyword>
<reference evidence="7" key="1">
    <citation type="journal article" date="2014" name="Int. J. Syst. Evol. Microbiol.">
        <title>Complete genome sequence of Corynebacterium casei LMG S-19264T (=DSM 44701T), isolated from a smear-ripened cheese.</title>
        <authorList>
            <consortium name="US DOE Joint Genome Institute (JGI-PGF)"/>
            <person name="Walter F."/>
            <person name="Albersmeier A."/>
            <person name="Kalinowski J."/>
            <person name="Ruckert C."/>
        </authorList>
    </citation>
    <scope>NUCLEOTIDE SEQUENCE</scope>
    <source>
        <strain evidence="7">CGMCC 1.7081</strain>
    </source>
</reference>
<evidence type="ECO:0000256" key="4">
    <source>
        <dbReference type="PROSITE-ProRule" id="PRU00433"/>
    </source>
</evidence>
<evidence type="ECO:0000313" key="8">
    <source>
        <dbReference type="Proteomes" id="UP000611500"/>
    </source>
</evidence>
<feature type="signal peptide" evidence="5">
    <location>
        <begin position="1"/>
        <end position="17"/>
    </location>
</feature>
<evidence type="ECO:0000256" key="5">
    <source>
        <dbReference type="SAM" id="SignalP"/>
    </source>
</evidence>
<dbReference type="PROSITE" id="PS51257">
    <property type="entry name" value="PROKAR_LIPOPROTEIN"/>
    <property type="match status" value="1"/>
</dbReference>
<protein>
    <recommendedName>
        <fullName evidence="6">Cytochrome c domain-containing protein</fullName>
    </recommendedName>
</protein>
<proteinExistence type="predicted"/>
<reference evidence="7" key="2">
    <citation type="submission" date="2020-09" db="EMBL/GenBank/DDBJ databases">
        <authorList>
            <person name="Sun Q."/>
            <person name="Zhou Y."/>
        </authorList>
    </citation>
    <scope>NUCLEOTIDE SEQUENCE</scope>
    <source>
        <strain evidence="7">CGMCC 1.7081</strain>
    </source>
</reference>
<keyword evidence="2 4" id="KW-0479">Metal-binding</keyword>
<dbReference type="EMBL" id="BNAP01000025">
    <property type="protein sequence ID" value="GHG99970.1"/>
    <property type="molecule type" value="Genomic_DNA"/>
</dbReference>
<dbReference type="RefSeq" id="WP_028094701.1">
    <property type="nucleotide sequence ID" value="NZ_BNAP01000025.1"/>
</dbReference>
<feature type="domain" description="Cytochrome c" evidence="6">
    <location>
        <begin position="27"/>
        <end position="132"/>
    </location>
</feature>
<keyword evidence="3 4" id="KW-0408">Iron</keyword>
<evidence type="ECO:0000313" key="7">
    <source>
        <dbReference type="EMBL" id="GHG99970.1"/>
    </source>
</evidence>
<dbReference type="GO" id="GO:0046872">
    <property type="term" value="F:metal ion binding"/>
    <property type="evidence" value="ECO:0007669"/>
    <property type="project" value="UniProtKB-KW"/>
</dbReference>
<dbReference type="AlphaFoldDB" id="A0A8J3H8U1"/>
<dbReference type="SUPFAM" id="SSF46626">
    <property type="entry name" value="Cytochrome c"/>
    <property type="match status" value="1"/>
</dbReference>
<feature type="chain" id="PRO_5035272534" description="Cytochrome c domain-containing protein" evidence="5">
    <location>
        <begin position="18"/>
        <end position="135"/>
    </location>
</feature>
<accession>A0A8J3H8U1</accession>
<dbReference type="InterPro" id="IPR009056">
    <property type="entry name" value="Cyt_c-like_dom"/>
</dbReference>
<evidence type="ECO:0000256" key="3">
    <source>
        <dbReference type="ARBA" id="ARBA00023004"/>
    </source>
</evidence>
<dbReference type="Gene3D" id="1.10.760.10">
    <property type="entry name" value="Cytochrome c-like domain"/>
    <property type="match status" value="1"/>
</dbReference>
<keyword evidence="1 4" id="KW-0349">Heme</keyword>
<dbReference type="Proteomes" id="UP000611500">
    <property type="component" value="Unassembled WGS sequence"/>
</dbReference>
<name>A0A8J3H8U1_9RHOB</name>
<keyword evidence="5" id="KW-0732">Signal</keyword>
<evidence type="ECO:0000259" key="6">
    <source>
        <dbReference type="PROSITE" id="PS51007"/>
    </source>
</evidence>
<dbReference type="GO" id="GO:0009055">
    <property type="term" value="F:electron transfer activity"/>
    <property type="evidence" value="ECO:0007669"/>
    <property type="project" value="InterPro"/>
</dbReference>
<sequence>MTIDRFLIVLPALAVLAACIAGQDLMPGPEEGAALFADNCTVCHDYRGEGGMLSSGVEAPDLTRIALRNGGEFPRARVLSQIDGYGRGKAADVMPEYGALLEGELVPVEVDGTMTPTPRPLAALLAYLESIQAKD</sequence>